<dbReference type="InterPro" id="IPR009057">
    <property type="entry name" value="Homeodomain-like_sf"/>
</dbReference>
<dbReference type="PROSITE" id="PS01124">
    <property type="entry name" value="HTH_ARAC_FAMILY_2"/>
    <property type="match status" value="1"/>
</dbReference>
<feature type="domain" description="HTH araC/xylS-type" evidence="5">
    <location>
        <begin position="173"/>
        <end position="270"/>
    </location>
</feature>
<sequence length="283" mass="30905">MSGRRVAVHAHPQLPGLALVDAHFVEQHFPKHSHDGYSIGVVRSGVNAFWHRGGQQHAIAGSLCIVNPGEVHTGDTVTPQGWSYFNLLVPELLLQTSRATLDLPAQTLHFGQSVVADAQAATALLVLGQAMLAKDSPLAVEQHWLELCGVLLSRHVSERAALAPVSRMPRQVARAREVLDADLLGQRSLSELAALCHVSPFHLVRSFSAHVGLPPHAYQLQKRLEQAKARVQQGEALASIAAATGFADQAHMSRHFQRQWGVPPGQFAPLRSQPQNRKNVQYR</sequence>
<evidence type="ECO:0000256" key="2">
    <source>
        <dbReference type="ARBA" id="ARBA00023125"/>
    </source>
</evidence>
<keyword evidence="2" id="KW-0238">DNA-binding</keyword>
<dbReference type="PANTHER" id="PTHR46796">
    <property type="entry name" value="HTH-TYPE TRANSCRIPTIONAL ACTIVATOR RHAS-RELATED"/>
    <property type="match status" value="1"/>
</dbReference>
<protein>
    <submittedName>
        <fullName evidence="6">AraC family transcriptional regulator</fullName>
    </submittedName>
</protein>
<organism evidence="6 7">
    <name type="scientific">Rhodoferax aquaticus</name>
    <dbReference type="NCBI Taxonomy" id="2527691"/>
    <lineage>
        <taxon>Bacteria</taxon>
        <taxon>Pseudomonadati</taxon>
        <taxon>Pseudomonadota</taxon>
        <taxon>Betaproteobacteria</taxon>
        <taxon>Burkholderiales</taxon>
        <taxon>Comamonadaceae</taxon>
        <taxon>Rhodoferax</taxon>
    </lineage>
</organism>
<dbReference type="SUPFAM" id="SSF46689">
    <property type="entry name" value="Homeodomain-like"/>
    <property type="match status" value="2"/>
</dbReference>
<reference evidence="7" key="1">
    <citation type="submission" date="2019-02" db="EMBL/GenBank/DDBJ databases">
        <title>Complete genome sequence of Rhodoferax sp. Gr-4.</title>
        <authorList>
            <person name="Jin L."/>
        </authorList>
    </citation>
    <scope>NUCLEOTIDE SEQUENCE [LARGE SCALE GENOMIC DNA]</scope>
    <source>
        <strain evidence="7">Gr-4</strain>
    </source>
</reference>
<accession>A0A515EPV8</accession>
<feature type="region of interest" description="Disordered" evidence="4">
    <location>
        <begin position="263"/>
        <end position="283"/>
    </location>
</feature>
<proteinExistence type="predicted"/>
<reference evidence="7" key="2">
    <citation type="journal article" date="2020" name="Int. J. Syst. Evol. Microbiol.">
        <title>Genomic insights into a novel species Rhodoferax aquaticus sp. nov., isolated from freshwater.</title>
        <authorList>
            <person name="Li T."/>
            <person name="Zhuo Y."/>
            <person name="Jin C.Z."/>
            <person name="Wu X."/>
            <person name="Ko S.R."/>
            <person name="Jin F.J."/>
            <person name="Ahn C.Y."/>
            <person name="Oh H.M."/>
            <person name="Lee H.G."/>
            <person name="Jin L."/>
        </authorList>
    </citation>
    <scope>NUCLEOTIDE SEQUENCE [LARGE SCALE GENOMIC DNA]</scope>
    <source>
        <strain evidence="7">Gr-4</strain>
    </source>
</reference>
<dbReference type="GO" id="GO:0043565">
    <property type="term" value="F:sequence-specific DNA binding"/>
    <property type="evidence" value="ECO:0007669"/>
    <property type="project" value="InterPro"/>
</dbReference>
<dbReference type="EMBL" id="CP036282">
    <property type="protein sequence ID" value="QDL54711.1"/>
    <property type="molecule type" value="Genomic_DNA"/>
</dbReference>
<evidence type="ECO:0000259" key="5">
    <source>
        <dbReference type="PROSITE" id="PS01124"/>
    </source>
</evidence>
<name>A0A515EPV8_9BURK</name>
<dbReference type="AlphaFoldDB" id="A0A515EPV8"/>
<feature type="compositionally biased region" description="Polar residues" evidence="4">
    <location>
        <begin position="272"/>
        <end position="283"/>
    </location>
</feature>
<dbReference type="PANTHER" id="PTHR46796:SF2">
    <property type="entry name" value="TRANSCRIPTIONAL REGULATORY PROTEIN"/>
    <property type="match status" value="1"/>
</dbReference>
<evidence type="ECO:0000313" key="6">
    <source>
        <dbReference type="EMBL" id="QDL54711.1"/>
    </source>
</evidence>
<gene>
    <name evidence="6" type="ORF">EXZ61_11320</name>
</gene>
<dbReference type="Proteomes" id="UP000317365">
    <property type="component" value="Chromosome"/>
</dbReference>
<dbReference type="InterPro" id="IPR037923">
    <property type="entry name" value="HTH-like"/>
</dbReference>
<dbReference type="Pfam" id="PF12833">
    <property type="entry name" value="HTH_18"/>
    <property type="match status" value="1"/>
</dbReference>
<dbReference type="InterPro" id="IPR050204">
    <property type="entry name" value="AraC_XylS_family_regulators"/>
</dbReference>
<evidence type="ECO:0000256" key="1">
    <source>
        <dbReference type="ARBA" id="ARBA00023015"/>
    </source>
</evidence>
<keyword evidence="7" id="KW-1185">Reference proteome</keyword>
<evidence type="ECO:0000313" key="7">
    <source>
        <dbReference type="Proteomes" id="UP000317365"/>
    </source>
</evidence>
<dbReference type="KEGG" id="rhg:EXZ61_11320"/>
<keyword evidence="1" id="KW-0805">Transcription regulation</keyword>
<dbReference type="Pfam" id="PF02311">
    <property type="entry name" value="AraC_binding"/>
    <property type="match status" value="1"/>
</dbReference>
<dbReference type="SUPFAM" id="SSF51215">
    <property type="entry name" value="Regulatory protein AraC"/>
    <property type="match status" value="1"/>
</dbReference>
<evidence type="ECO:0000256" key="3">
    <source>
        <dbReference type="ARBA" id="ARBA00023163"/>
    </source>
</evidence>
<dbReference type="RefSeq" id="WP_142811871.1">
    <property type="nucleotide sequence ID" value="NZ_CP036282.1"/>
</dbReference>
<dbReference type="SMART" id="SM00342">
    <property type="entry name" value="HTH_ARAC"/>
    <property type="match status" value="1"/>
</dbReference>
<dbReference type="Gene3D" id="1.10.10.60">
    <property type="entry name" value="Homeodomain-like"/>
    <property type="match status" value="1"/>
</dbReference>
<dbReference type="InterPro" id="IPR003313">
    <property type="entry name" value="AraC-bd"/>
</dbReference>
<dbReference type="GO" id="GO:0003700">
    <property type="term" value="F:DNA-binding transcription factor activity"/>
    <property type="evidence" value="ECO:0007669"/>
    <property type="project" value="InterPro"/>
</dbReference>
<evidence type="ECO:0000256" key="4">
    <source>
        <dbReference type="SAM" id="MobiDB-lite"/>
    </source>
</evidence>
<dbReference type="InterPro" id="IPR018060">
    <property type="entry name" value="HTH_AraC"/>
</dbReference>
<keyword evidence="3" id="KW-0804">Transcription</keyword>